<dbReference type="InterPro" id="IPR013785">
    <property type="entry name" value="Aldolase_TIM"/>
</dbReference>
<keyword evidence="7" id="KW-0560">Oxidoreductase</keyword>
<dbReference type="Proteomes" id="UP000187280">
    <property type="component" value="Unassembled WGS sequence"/>
</dbReference>
<keyword evidence="4" id="KW-0285">Flavoprotein</keyword>
<dbReference type="InterPro" id="IPR036188">
    <property type="entry name" value="FAD/NAD-bd_sf"/>
</dbReference>
<dbReference type="eggNOG" id="COG1902">
    <property type="taxonomic scope" value="Bacteria"/>
</dbReference>
<keyword evidence="13" id="KW-1185">Reference proteome</keyword>
<dbReference type="PANTHER" id="PTHR42917:SF2">
    <property type="entry name" value="2,4-DIENOYL-COA REDUCTASE [(2E)-ENOYL-COA-PRODUCING]"/>
    <property type="match status" value="1"/>
</dbReference>
<evidence type="ECO:0000256" key="3">
    <source>
        <dbReference type="ARBA" id="ARBA00011048"/>
    </source>
</evidence>
<proteinExistence type="inferred from homology"/>
<evidence type="ECO:0000256" key="2">
    <source>
        <dbReference type="ARBA" id="ARBA00001966"/>
    </source>
</evidence>
<dbReference type="InterPro" id="IPR051793">
    <property type="entry name" value="NADH:flavin_oxidoreductase"/>
</dbReference>
<evidence type="ECO:0000256" key="8">
    <source>
        <dbReference type="ARBA" id="ARBA00023004"/>
    </source>
</evidence>
<dbReference type="PRINTS" id="PR00469">
    <property type="entry name" value="PNDRDTASEII"/>
</dbReference>
<evidence type="ECO:0000256" key="9">
    <source>
        <dbReference type="ARBA" id="ARBA00023014"/>
    </source>
</evidence>
<keyword evidence="9" id="KW-0411">Iron-sulfur</keyword>
<evidence type="ECO:0000256" key="5">
    <source>
        <dbReference type="ARBA" id="ARBA00022643"/>
    </source>
</evidence>
<keyword evidence="6" id="KW-0479">Metal-binding</keyword>
<evidence type="ECO:0000256" key="7">
    <source>
        <dbReference type="ARBA" id="ARBA00023002"/>
    </source>
</evidence>
<comment type="similarity">
    <text evidence="3">In the N-terminal section; belongs to the NADH:flavin oxidoreductase/NADH oxidase family.</text>
</comment>
<dbReference type="STRING" id="71657.SAMN02982996_00059"/>
<dbReference type="RefSeq" id="WP_074727628.1">
    <property type="nucleotide sequence ID" value="NZ_FNQS01000001.1"/>
</dbReference>
<dbReference type="GeneID" id="97763010"/>
<comment type="cofactor">
    <cofactor evidence="2">
        <name>[4Fe-4S] cluster</name>
        <dbReference type="ChEBI" id="CHEBI:49883"/>
    </cofactor>
</comment>
<dbReference type="Gene3D" id="3.40.50.720">
    <property type="entry name" value="NAD(P)-binding Rossmann-like Domain"/>
    <property type="match status" value="1"/>
</dbReference>
<keyword evidence="8" id="KW-0408">Iron</keyword>
<dbReference type="EMBL" id="FNQS01000001">
    <property type="protein sequence ID" value="SDZ75070.1"/>
    <property type="molecule type" value="Genomic_DNA"/>
</dbReference>
<dbReference type="SUPFAM" id="SSF51905">
    <property type="entry name" value="FAD/NAD(P)-binding domain"/>
    <property type="match status" value="1"/>
</dbReference>
<dbReference type="InterPro" id="IPR001155">
    <property type="entry name" value="OxRdtase_FMN_N"/>
</dbReference>
<organism evidence="12 13">
    <name type="scientific">Lonsdalea quercina</name>
    <dbReference type="NCBI Taxonomy" id="71657"/>
    <lineage>
        <taxon>Bacteria</taxon>
        <taxon>Pseudomonadati</taxon>
        <taxon>Pseudomonadota</taxon>
        <taxon>Gammaproteobacteria</taxon>
        <taxon>Enterobacterales</taxon>
        <taxon>Pectobacteriaceae</taxon>
        <taxon>Lonsdalea</taxon>
    </lineage>
</organism>
<feature type="domain" description="FAD/NAD(P)-binding" evidence="11">
    <location>
        <begin position="384"/>
        <end position="610"/>
    </location>
</feature>
<evidence type="ECO:0000313" key="12">
    <source>
        <dbReference type="EMBL" id="SDZ75070.1"/>
    </source>
</evidence>
<reference evidence="12 13" key="1">
    <citation type="submission" date="2016-10" db="EMBL/GenBank/DDBJ databases">
        <authorList>
            <person name="de Groot N.N."/>
        </authorList>
    </citation>
    <scope>NUCLEOTIDE SEQUENCE [LARGE SCALE GENOMIC DNA]</scope>
    <source>
        <strain evidence="12 13">ATCC 29281</strain>
    </source>
</reference>
<evidence type="ECO:0000256" key="1">
    <source>
        <dbReference type="ARBA" id="ARBA00001917"/>
    </source>
</evidence>
<dbReference type="AlphaFoldDB" id="A0A1H3VJW8"/>
<gene>
    <name evidence="12" type="ORF">SAMN02982996_00059</name>
</gene>
<dbReference type="GO" id="GO:0051536">
    <property type="term" value="F:iron-sulfur cluster binding"/>
    <property type="evidence" value="ECO:0007669"/>
    <property type="project" value="UniProtKB-KW"/>
</dbReference>
<dbReference type="GO" id="GO:0046872">
    <property type="term" value="F:metal ion binding"/>
    <property type="evidence" value="ECO:0007669"/>
    <property type="project" value="UniProtKB-KW"/>
</dbReference>
<evidence type="ECO:0000256" key="6">
    <source>
        <dbReference type="ARBA" id="ARBA00022723"/>
    </source>
</evidence>
<protein>
    <submittedName>
        <fullName evidence="12">2,4-dienoyl-CoA reductase</fullName>
    </submittedName>
</protein>
<evidence type="ECO:0000256" key="4">
    <source>
        <dbReference type="ARBA" id="ARBA00022630"/>
    </source>
</evidence>
<dbReference type="Gene3D" id="3.50.50.60">
    <property type="entry name" value="FAD/NAD(P)-binding domain"/>
    <property type="match status" value="1"/>
</dbReference>
<dbReference type="eggNOG" id="COG0446">
    <property type="taxonomic scope" value="Bacteria"/>
</dbReference>
<dbReference type="GO" id="GO:0010181">
    <property type="term" value="F:FMN binding"/>
    <property type="evidence" value="ECO:0007669"/>
    <property type="project" value="InterPro"/>
</dbReference>
<evidence type="ECO:0000259" key="10">
    <source>
        <dbReference type="Pfam" id="PF00724"/>
    </source>
</evidence>
<dbReference type="PANTHER" id="PTHR42917">
    <property type="entry name" value="2,4-DIENOYL-COA REDUCTASE"/>
    <property type="match status" value="1"/>
</dbReference>
<dbReference type="GO" id="GO:0016491">
    <property type="term" value="F:oxidoreductase activity"/>
    <property type="evidence" value="ECO:0007669"/>
    <property type="project" value="UniProtKB-KW"/>
</dbReference>
<feature type="domain" description="NADH:flavin oxidoreductase/NADH oxidase N-terminal" evidence="10">
    <location>
        <begin position="4"/>
        <end position="335"/>
    </location>
</feature>
<keyword evidence="5" id="KW-0288">FMN</keyword>
<accession>A0A1H3VJW8</accession>
<evidence type="ECO:0000259" key="11">
    <source>
        <dbReference type="Pfam" id="PF07992"/>
    </source>
</evidence>
<evidence type="ECO:0000313" key="13">
    <source>
        <dbReference type="Proteomes" id="UP000187280"/>
    </source>
</evidence>
<dbReference type="Pfam" id="PF07992">
    <property type="entry name" value="Pyr_redox_2"/>
    <property type="match status" value="1"/>
</dbReference>
<dbReference type="SUPFAM" id="SSF51395">
    <property type="entry name" value="FMN-linked oxidoreductases"/>
    <property type="match status" value="1"/>
</dbReference>
<comment type="cofactor">
    <cofactor evidence="1">
        <name>FMN</name>
        <dbReference type="ChEBI" id="CHEBI:58210"/>
    </cofactor>
</comment>
<name>A0A1H3VJW8_9GAMM</name>
<dbReference type="CDD" id="cd02803">
    <property type="entry name" value="OYE_like_FMN_family"/>
    <property type="match status" value="1"/>
</dbReference>
<dbReference type="InterPro" id="IPR023753">
    <property type="entry name" value="FAD/NAD-binding_dom"/>
</dbReference>
<dbReference type="PRINTS" id="PR00368">
    <property type="entry name" value="FADPNR"/>
</dbReference>
<dbReference type="Gene3D" id="3.20.20.70">
    <property type="entry name" value="Aldolase class I"/>
    <property type="match status" value="1"/>
</dbReference>
<sequence>MFKKLFQPEKINQCVIPNRLVVPAMVTNLCHSDGTASDRYIAYHEEKAKGGWGLIITENYAINENAMGCKYIGGLWRDEQIASHRKLTDTIHQYDSKIFCQIYHAGRQTSEHVNGGVQPVAPSAIPCPALKEMPRELGIDEIQQLVSEFADCARRVKEAGFDGVEIHAGHGYLIAEFLSPYANKRTDKYGGNLDGRILFLKQIYQAVRKEVGMDYPVTIRLSADEGFLGGRDISETRVLAQIFEEWGVDALHMTMGVYGDHNKACTVPPMYVGHAWAVSFSEELKKTVNMPIITVNRINDPRMADNVLALGKADFIAMGRGSLADPHLPNKAKAGDVASIRYCIGCMQGCLASLPLGVPFTCLVNPSLARENSLDYSKVDSPKRVFIAGAGPAGLEAARVAATRGHKVTLFEKTGYLGGQFRSAAFPPGKGELATYTAWLGRELEKLGVEIKLNTPLTKAFVAEARPDSVIVATGGKPAVPPIKGINQPHVVLAEDVLLGNVVTGQRVVIAGGGEVGGETAAHLAMQQKEVTVVEMRDRLLQELDGVSKLHLMSVLEEYDVKQYPNTKLCEIGEHQVILENAQGRLELEADTVVIALGYAPVKELAEELQGVVKDPIVIGGAVKTSNALVAAREGFDAGMCLV</sequence>
<dbReference type="Pfam" id="PF00724">
    <property type="entry name" value="Oxidored_FMN"/>
    <property type="match status" value="1"/>
</dbReference>